<feature type="domain" description="Anti-sigma factor RsgI-like middle" evidence="4">
    <location>
        <begin position="82"/>
        <end position="175"/>
    </location>
</feature>
<proteinExistence type="predicted"/>
<keyword evidence="2" id="KW-1133">Transmembrane helix</keyword>
<dbReference type="InterPro" id="IPR055431">
    <property type="entry name" value="RsgI_M"/>
</dbReference>
<feature type="transmembrane region" description="Helical" evidence="2">
    <location>
        <begin position="58"/>
        <end position="78"/>
    </location>
</feature>
<evidence type="ECO:0000259" key="4">
    <source>
        <dbReference type="Pfam" id="PF23750"/>
    </source>
</evidence>
<keyword evidence="2" id="KW-0812">Transmembrane</keyword>
<reference evidence="5" key="2">
    <citation type="submission" date="2021-04" db="EMBL/GenBank/DDBJ databases">
        <authorList>
            <person name="Gilroy R."/>
        </authorList>
    </citation>
    <scope>NUCLEOTIDE SEQUENCE</scope>
    <source>
        <strain evidence="5">CHK189-11263</strain>
    </source>
</reference>
<dbReference type="AlphaFoldDB" id="A0A9D2S602"/>
<feature type="compositionally biased region" description="Low complexity" evidence="1">
    <location>
        <begin position="200"/>
        <end position="244"/>
    </location>
</feature>
<sequence>MGKHWTEPQVEELLRRAVGRSVPDVYDRVAQAPVAPLLNPDDIVPAAPARPRRRFRRLALALCAVLALVLGVGSFLYFNTAAIISLGAEPDVELAVNRFGRVLSASGTSEAGEAILDGLTLRHADLDDALDQVAAGMAETGYLERGGDIPVRVDGGDWKHNRTLLEETCEQMEEAAGRAGSGSHFVAQETGAAQGSAVLPAASASPAPSETEAPSAAPSDSQTAGGVPTAAATPTPAPSQSAPAVIPPPVSASTPTPAPSPTPAAASGAALTAQEAQAAALADAGLSAGDVLFESVELDRYRGVLHYDLEFVSGDTEYEYEIDAATGAVLDRKSENKFSGSALTAQQAGQIALDHAGYTAGGVQDLEVELDEEDGVLCYQVEFKAGGTEYEYEIDAADGSIRKAEQD</sequence>
<reference evidence="5" key="1">
    <citation type="journal article" date="2021" name="PeerJ">
        <title>Extensive microbial diversity within the chicken gut microbiome revealed by metagenomics and culture.</title>
        <authorList>
            <person name="Gilroy R."/>
            <person name="Ravi A."/>
            <person name="Getino M."/>
            <person name="Pursley I."/>
            <person name="Horton D.L."/>
            <person name="Alikhan N.F."/>
            <person name="Baker D."/>
            <person name="Gharbi K."/>
            <person name="Hall N."/>
            <person name="Watson M."/>
            <person name="Adriaenssens E.M."/>
            <person name="Foster-Nyarko E."/>
            <person name="Jarju S."/>
            <person name="Secka A."/>
            <person name="Antonio M."/>
            <person name="Oren A."/>
            <person name="Chaudhuri R.R."/>
            <person name="La Ragione R."/>
            <person name="Hildebrand F."/>
            <person name="Pallen M.J."/>
        </authorList>
    </citation>
    <scope>NUCLEOTIDE SEQUENCE</scope>
    <source>
        <strain evidence="5">CHK189-11263</strain>
    </source>
</reference>
<feature type="compositionally biased region" description="Pro residues" evidence="1">
    <location>
        <begin position="245"/>
        <end position="262"/>
    </location>
</feature>
<dbReference type="Gene3D" id="3.10.450.40">
    <property type="match status" value="2"/>
</dbReference>
<evidence type="ECO:0000256" key="2">
    <source>
        <dbReference type="SAM" id="Phobius"/>
    </source>
</evidence>
<name>A0A9D2S602_9FIRM</name>
<dbReference type="InterPro" id="IPR025711">
    <property type="entry name" value="PepSY"/>
</dbReference>
<feature type="region of interest" description="Disordered" evidence="1">
    <location>
        <begin position="196"/>
        <end position="270"/>
    </location>
</feature>
<evidence type="ECO:0000259" key="3">
    <source>
        <dbReference type="Pfam" id="PF03413"/>
    </source>
</evidence>
<dbReference type="EMBL" id="DWYC01000059">
    <property type="protein sequence ID" value="HJB57301.1"/>
    <property type="molecule type" value="Genomic_DNA"/>
</dbReference>
<dbReference type="Proteomes" id="UP000824208">
    <property type="component" value="Unassembled WGS sequence"/>
</dbReference>
<keyword evidence="2" id="KW-0472">Membrane</keyword>
<feature type="domain" description="PepSY" evidence="3">
    <location>
        <begin position="343"/>
        <end position="404"/>
    </location>
</feature>
<dbReference type="Pfam" id="PF23750">
    <property type="entry name" value="RsgI_M"/>
    <property type="match status" value="1"/>
</dbReference>
<comment type="caution">
    <text evidence="5">The sequence shown here is derived from an EMBL/GenBank/DDBJ whole genome shotgun (WGS) entry which is preliminary data.</text>
</comment>
<evidence type="ECO:0000313" key="5">
    <source>
        <dbReference type="EMBL" id="HJB57301.1"/>
    </source>
</evidence>
<organism evidence="5 6">
    <name type="scientific">Candidatus Flavonifractor intestinipullorum</name>
    <dbReference type="NCBI Taxonomy" id="2838587"/>
    <lineage>
        <taxon>Bacteria</taxon>
        <taxon>Bacillati</taxon>
        <taxon>Bacillota</taxon>
        <taxon>Clostridia</taxon>
        <taxon>Eubacteriales</taxon>
        <taxon>Oscillospiraceae</taxon>
        <taxon>Flavonifractor</taxon>
    </lineage>
</organism>
<accession>A0A9D2S602</accession>
<evidence type="ECO:0000313" key="6">
    <source>
        <dbReference type="Proteomes" id="UP000824208"/>
    </source>
</evidence>
<evidence type="ECO:0000256" key="1">
    <source>
        <dbReference type="SAM" id="MobiDB-lite"/>
    </source>
</evidence>
<dbReference type="Pfam" id="PF03413">
    <property type="entry name" value="PepSY"/>
    <property type="match status" value="2"/>
</dbReference>
<gene>
    <name evidence="5" type="ORF">H9714_07105</name>
</gene>
<protein>
    <submittedName>
        <fullName evidence="5">PepSY domain-containing protein</fullName>
    </submittedName>
</protein>
<feature type="domain" description="PepSY" evidence="3">
    <location>
        <begin position="271"/>
        <end position="332"/>
    </location>
</feature>